<dbReference type="OrthoDB" id="1004740at2"/>
<keyword evidence="3" id="KW-1185">Reference proteome</keyword>
<keyword evidence="1" id="KW-1133">Transmembrane helix</keyword>
<dbReference type="GeneID" id="98673199"/>
<proteinExistence type="predicted"/>
<feature type="transmembrane region" description="Helical" evidence="1">
    <location>
        <begin position="153"/>
        <end position="176"/>
    </location>
</feature>
<name>A0A4Y1X0L9_9BACT</name>
<dbReference type="KEGG" id="ada:A5CPEGH6_12230"/>
<dbReference type="AlphaFoldDB" id="A0A4Y1X0L9"/>
<dbReference type="Proteomes" id="UP000319374">
    <property type="component" value="Chromosome"/>
</dbReference>
<dbReference type="RefSeq" id="WP_141428392.1">
    <property type="nucleotide sequence ID" value="NZ_AP019736.1"/>
</dbReference>
<feature type="transmembrane region" description="Helical" evidence="1">
    <location>
        <begin position="114"/>
        <end position="132"/>
    </location>
</feature>
<reference evidence="3" key="1">
    <citation type="submission" date="2019-06" db="EMBL/GenBank/DDBJ databases">
        <title>Alistipes onderdonkii subsp. vulgaris subsp. nov., Alistipes dispar sp. nov. and Alistipes communis sp. nov., isolated from human faeces, and creation of Alistipes onderdonkii subsp. onderdonkii subsp. nov.</title>
        <authorList>
            <person name="Sakamoto M."/>
            <person name="Ikeyama N."/>
            <person name="Ogata Y."/>
            <person name="Suda W."/>
            <person name="Iino T."/>
            <person name="Hattori M."/>
            <person name="Ohkuma M."/>
        </authorList>
    </citation>
    <scope>NUCLEOTIDE SEQUENCE [LARGE SCALE GENOMIC DNA]</scope>
    <source>
        <strain evidence="3">5CPEGH6</strain>
    </source>
</reference>
<organism evidence="2 3">
    <name type="scientific">Alistipes dispar</name>
    <dbReference type="NCBI Taxonomy" id="2585119"/>
    <lineage>
        <taxon>Bacteria</taxon>
        <taxon>Pseudomonadati</taxon>
        <taxon>Bacteroidota</taxon>
        <taxon>Bacteroidia</taxon>
        <taxon>Bacteroidales</taxon>
        <taxon>Rikenellaceae</taxon>
        <taxon>Alistipes</taxon>
    </lineage>
</organism>
<accession>A0A4Y1X0L9</accession>
<sequence length="190" mass="20557">MKPLRLRWLRTALLGYSPEWTAGVRRHPGLAAALPAATIGCAFVPYAGFPALAAAALLCAGLYARNEPLPLLLLCECSGARLLVRKIGTAWRNYFLAALPAAALTAALHPRTAWLAALWLPFAALLLAYAVLAKYARYDPAIPETPLPAATRLGFAGFLVPVFLPVTLCLTVSYAVRAESNLDRYLYDYD</sequence>
<gene>
    <name evidence="2" type="ORF">A5CPEGH6_12230</name>
</gene>
<protein>
    <submittedName>
        <fullName evidence="2">Uncharacterized protein</fullName>
    </submittedName>
</protein>
<keyword evidence="1" id="KW-0472">Membrane</keyword>
<keyword evidence="1" id="KW-0812">Transmembrane</keyword>
<evidence type="ECO:0000256" key="1">
    <source>
        <dbReference type="SAM" id="Phobius"/>
    </source>
</evidence>
<evidence type="ECO:0000313" key="3">
    <source>
        <dbReference type="Proteomes" id="UP000319374"/>
    </source>
</evidence>
<dbReference type="EMBL" id="AP019736">
    <property type="protein sequence ID" value="BBL06585.1"/>
    <property type="molecule type" value="Genomic_DNA"/>
</dbReference>
<evidence type="ECO:0000313" key="2">
    <source>
        <dbReference type="EMBL" id="BBL06585.1"/>
    </source>
</evidence>